<protein>
    <submittedName>
        <fullName evidence="1">Uncharacterized protein</fullName>
    </submittedName>
</protein>
<gene>
    <name evidence="1" type="ORF">RY67_1314</name>
</gene>
<reference evidence="1 2" key="1">
    <citation type="submission" date="2014-12" db="EMBL/GenBank/DDBJ databases">
        <title>Complete genome sequence of Bifidobacterium longum subsp. infantis BT1.</title>
        <authorList>
            <person name="Kim J.F."/>
            <person name="Kwak M.-J."/>
        </authorList>
    </citation>
    <scope>NUCLEOTIDE SEQUENCE [LARGE SCALE GENOMIC DNA]</scope>
    <source>
        <strain evidence="1 2">BT1</strain>
    </source>
</reference>
<proteinExistence type="predicted"/>
<accession>A0A0M3T6B5</accession>
<evidence type="ECO:0000313" key="2">
    <source>
        <dbReference type="Proteomes" id="UP000067206"/>
    </source>
</evidence>
<sequence length="65" mass="7472">MNHVPQTLTFTRSRTLVFRYSMSSVLPLANAGRYTKAEVRSCYQSKRTSACYVSNSRENRKHIDG</sequence>
<organism evidence="1 2">
    <name type="scientific">Bifidobacterium longum subsp. infantis</name>
    <dbReference type="NCBI Taxonomy" id="1682"/>
    <lineage>
        <taxon>Bacteria</taxon>
        <taxon>Bacillati</taxon>
        <taxon>Actinomycetota</taxon>
        <taxon>Actinomycetes</taxon>
        <taxon>Bifidobacteriales</taxon>
        <taxon>Bifidobacteriaceae</taxon>
        <taxon>Bifidobacterium</taxon>
    </lineage>
</organism>
<dbReference type="EMBL" id="CP010411">
    <property type="protein sequence ID" value="ALE09335.1"/>
    <property type="molecule type" value="Genomic_DNA"/>
</dbReference>
<name>A0A0M3T6B5_BIFLI</name>
<dbReference type="AlphaFoldDB" id="A0A0M3T6B5"/>
<evidence type="ECO:0000313" key="1">
    <source>
        <dbReference type="EMBL" id="ALE09335.1"/>
    </source>
</evidence>
<dbReference type="PATRIC" id="fig|1682.24.peg.1275"/>
<dbReference type="Proteomes" id="UP000067206">
    <property type="component" value="Chromosome"/>
</dbReference>